<sequence length="227" mass="26243">MAISFKGAHFPPKVILMGVRWYLAYPLSTRHVEELMAERGVHVDHSTVNRWVVKYSPQLEAEFHRRKRAVWTSWRMDETYIKVKGEWKYLYRAVDKFGKTIDFLLTEQRDEKAARKFLNKAIGRHGSVPEKITIDGSAANEAAIKSYNKDHGMSIEIRQVKYLNNIVEQDHRGVKRITRPMLGFQSFDSAQSTLTGIELMHMLRKGQLEDRGEQGLSVADQFYALAS</sequence>
<dbReference type="EMBL" id="JX456532">
    <property type="protein sequence ID" value="AFS60636.1"/>
    <property type="molecule type" value="Genomic_DNA"/>
</dbReference>
<protein>
    <submittedName>
        <fullName evidence="6">Transposase/integrase</fullName>
    </submittedName>
</protein>
<keyword evidence="4" id="KW-0233">DNA recombination</keyword>
<dbReference type="PANTHER" id="PTHR35528:SF3">
    <property type="entry name" value="BLL1675 PROTEIN"/>
    <property type="match status" value="1"/>
</dbReference>
<name>J9ZVM9_BACS1</name>
<dbReference type="Pfam" id="PF13610">
    <property type="entry name" value="DDE_Tnp_IS240"/>
    <property type="match status" value="1"/>
</dbReference>
<dbReference type="GO" id="GO:0015074">
    <property type="term" value="P:DNA integration"/>
    <property type="evidence" value="ECO:0007669"/>
    <property type="project" value="InterPro"/>
</dbReference>
<dbReference type="GO" id="GO:0006310">
    <property type="term" value="P:DNA recombination"/>
    <property type="evidence" value="ECO:0007669"/>
    <property type="project" value="UniProtKB-KW"/>
</dbReference>
<dbReference type="Gene3D" id="3.30.420.10">
    <property type="entry name" value="Ribonuclease H-like superfamily/Ribonuclease H"/>
    <property type="match status" value="1"/>
</dbReference>
<dbReference type="InterPro" id="IPR036397">
    <property type="entry name" value="RNaseH_sf"/>
</dbReference>
<evidence type="ECO:0000256" key="2">
    <source>
        <dbReference type="ARBA" id="ARBA00022578"/>
    </source>
</evidence>
<feature type="domain" description="Integrase catalytic" evidence="5">
    <location>
        <begin position="53"/>
        <end position="226"/>
    </location>
</feature>
<reference evidence="6" key="1">
    <citation type="journal article" date="2012" name="Science">
        <title>Metagenome mining reveals polytheonamides as posttranslationally modified ribosomal peptides.</title>
        <authorList>
            <person name="Freeman M.F."/>
            <person name="Gurgui C."/>
            <person name="Helf M.J."/>
            <person name="Morinaka B.I."/>
            <person name="Uria A.R."/>
            <person name="Oldham N.J."/>
            <person name="Sahl H.G."/>
            <person name="Matsunaga S."/>
            <person name="Piel J."/>
        </authorList>
    </citation>
    <scope>NUCLEOTIDE SEQUENCE</scope>
</reference>
<dbReference type="InterPro" id="IPR032874">
    <property type="entry name" value="DDE_dom"/>
</dbReference>
<dbReference type="InterPro" id="IPR012337">
    <property type="entry name" value="RNaseH-like_sf"/>
</dbReference>
<dbReference type="InterPro" id="IPR001584">
    <property type="entry name" value="Integrase_cat-core"/>
</dbReference>
<dbReference type="GO" id="GO:0003677">
    <property type="term" value="F:DNA binding"/>
    <property type="evidence" value="ECO:0007669"/>
    <property type="project" value="UniProtKB-KW"/>
</dbReference>
<accession>J9ZVM9</accession>
<evidence type="ECO:0000256" key="4">
    <source>
        <dbReference type="ARBA" id="ARBA00023172"/>
    </source>
</evidence>
<proteinExistence type="predicted"/>
<evidence type="ECO:0000259" key="5">
    <source>
        <dbReference type="PROSITE" id="PS50994"/>
    </source>
</evidence>
<keyword evidence="3" id="KW-0238">DNA-binding</keyword>
<dbReference type="PANTHER" id="PTHR35528">
    <property type="entry name" value="BLL1675 PROTEIN"/>
    <property type="match status" value="1"/>
</dbReference>
<dbReference type="GO" id="GO:0032196">
    <property type="term" value="P:transposition"/>
    <property type="evidence" value="ECO:0007669"/>
    <property type="project" value="UniProtKB-KW"/>
</dbReference>
<dbReference type="PROSITE" id="PS50994">
    <property type="entry name" value="INTEGRASE"/>
    <property type="match status" value="1"/>
</dbReference>
<comment type="function">
    <text evidence="1">Involved in the transposition of the insertion sequence.</text>
</comment>
<dbReference type="InterPro" id="IPR052183">
    <property type="entry name" value="IS_Transposase"/>
</dbReference>
<dbReference type="AlphaFoldDB" id="J9ZVM9"/>
<dbReference type="SUPFAM" id="SSF53098">
    <property type="entry name" value="Ribonuclease H-like"/>
    <property type="match status" value="1"/>
</dbReference>
<dbReference type="InterPro" id="IPR047930">
    <property type="entry name" value="Transpos_IS6"/>
</dbReference>
<evidence type="ECO:0000256" key="3">
    <source>
        <dbReference type="ARBA" id="ARBA00023125"/>
    </source>
</evidence>
<evidence type="ECO:0000256" key="1">
    <source>
        <dbReference type="ARBA" id="ARBA00002286"/>
    </source>
</evidence>
<evidence type="ECO:0000313" key="6">
    <source>
        <dbReference type="EMBL" id="AFS60636.1"/>
    </source>
</evidence>
<dbReference type="NCBIfam" id="NF033587">
    <property type="entry name" value="transpos_IS6"/>
    <property type="match status" value="1"/>
</dbReference>
<organism evidence="6">
    <name type="scientific">Bacterium symbiont subsp. Theonella swinhoei (strain pTSMAC1)</name>
    <dbReference type="NCBI Taxonomy" id="1221190"/>
    <lineage>
        <taxon>Bacteria</taxon>
    </lineage>
</organism>
<keyword evidence="2" id="KW-0815">Transposition</keyword>